<dbReference type="OrthoDB" id="3220023at2759"/>
<keyword evidence="3" id="KW-1185">Reference proteome</keyword>
<dbReference type="Proteomes" id="UP000250043">
    <property type="component" value="Unassembled WGS sequence"/>
</dbReference>
<feature type="region of interest" description="Disordered" evidence="1">
    <location>
        <begin position="13"/>
        <end position="50"/>
    </location>
</feature>
<evidence type="ECO:0000313" key="3">
    <source>
        <dbReference type="Proteomes" id="UP000250043"/>
    </source>
</evidence>
<dbReference type="SUPFAM" id="SSF81383">
    <property type="entry name" value="F-box domain"/>
    <property type="match status" value="1"/>
</dbReference>
<proteinExistence type="predicted"/>
<dbReference type="AlphaFoldDB" id="A0A8E2AN21"/>
<organism evidence="2 3">
    <name type="scientific">Obba rivulosa</name>
    <dbReference type="NCBI Taxonomy" id="1052685"/>
    <lineage>
        <taxon>Eukaryota</taxon>
        <taxon>Fungi</taxon>
        <taxon>Dikarya</taxon>
        <taxon>Basidiomycota</taxon>
        <taxon>Agaricomycotina</taxon>
        <taxon>Agaricomycetes</taxon>
        <taxon>Polyporales</taxon>
        <taxon>Gelatoporiaceae</taxon>
        <taxon>Obba</taxon>
    </lineage>
</organism>
<evidence type="ECO:0000256" key="1">
    <source>
        <dbReference type="SAM" id="MobiDB-lite"/>
    </source>
</evidence>
<dbReference type="EMBL" id="KV722493">
    <property type="protein sequence ID" value="OCH87233.1"/>
    <property type="molecule type" value="Genomic_DNA"/>
</dbReference>
<evidence type="ECO:0008006" key="4">
    <source>
        <dbReference type="Google" id="ProtNLM"/>
    </source>
</evidence>
<dbReference type="InterPro" id="IPR036047">
    <property type="entry name" value="F-box-like_dom_sf"/>
</dbReference>
<gene>
    <name evidence="2" type="ORF">OBBRIDRAFT_796411</name>
</gene>
<sequence length="679" mass="76785">MSIVHKALQTGSVAAQAPAGSHVSQPQASQPDSISRKSKKRLRLDPTASEEGEITTKECYLTKVPLEILAEILSHTSSPRDVLALARCSKYFCATLVKPSSNFIWRHARERCLPNPVPDPLPNFTEASYAALLFDGGHCEICKKRSRAMYWSFLLRARFCDNPKCLEKWKATSIMKVNSRLPDRYKEVVTWLPSLERSITNPADMFILQFFAEVPSNSMYVRVSDWKQAVDELNKALVSSPAMDEYLRKKQSLADQLPAKIEWSKKLVVWRDAHQAKYREVKNTNDSITKDFARVGGWEPRHLLQSQTYSTLYRSKNVSLEGISQDDFNAVRSAVAEEITQNVERSGRRKMETAYATRRDEVKQLYQSASHQKELQGQLPNLGEFRKLPVMRVLQATASGESATQTQNVQESILVTALMKDNLRDWQKSTRAGFAALLGFADWRNASKNKLHPVDRLTARFRCKNCDVRKNSLDAGSFTFDEACKHTCWEPNKKQRARQTWSVKQFTPDQQVIDFVYRVLRQYGVNAEDAASLATVPMHEPTIVCLSCPSKIVMDLDCAMKHCRRHPEMDFTVVSPGEAQKYLQGGPFKPGATLLNMCFSQKAGQEPTPKTYGCRHCRNLLKPGAAPENVAGEQQVAPAGSIRVAMKQKLYSFNGLRSHVKAKHGIERIGDEDFFEQKP</sequence>
<feature type="compositionally biased region" description="Polar residues" evidence="1">
    <location>
        <begin position="22"/>
        <end position="33"/>
    </location>
</feature>
<protein>
    <recommendedName>
        <fullName evidence="4">F-box domain-containing protein</fullName>
    </recommendedName>
</protein>
<accession>A0A8E2AN21</accession>
<name>A0A8E2AN21_9APHY</name>
<reference evidence="2 3" key="1">
    <citation type="submission" date="2016-07" db="EMBL/GenBank/DDBJ databases">
        <title>Draft genome of the white-rot fungus Obba rivulosa 3A-2.</title>
        <authorList>
            <consortium name="DOE Joint Genome Institute"/>
            <person name="Miettinen O."/>
            <person name="Riley R."/>
            <person name="Acob R."/>
            <person name="Barry K."/>
            <person name="Cullen D."/>
            <person name="De Vries R."/>
            <person name="Hainaut M."/>
            <person name="Hatakka A."/>
            <person name="Henrissat B."/>
            <person name="Hilden K."/>
            <person name="Kuo R."/>
            <person name="Labutti K."/>
            <person name="Lipzen A."/>
            <person name="Makela M.R."/>
            <person name="Sandor L."/>
            <person name="Spatafora J.W."/>
            <person name="Grigoriev I.V."/>
            <person name="Hibbett D.S."/>
        </authorList>
    </citation>
    <scope>NUCLEOTIDE SEQUENCE [LARGE SCALE GENOMIC DNA]</scope>
    <source>
        <strain evidence="2 3">3A-2</strain>
    </source>
</reference>
<evidence type="ECO:0000313" key="2">
    <source>
        <dbReference type="EMBL" id="OCH87233.1"/>
    </source>
</evidence>